<evidence type="ECO:0000313" key="2">
    <source>
        <dbReference type="EMBL" id="GGA48604.1"/>
    </source>
</evidence>
<organism evidence="2 3">
    <name type="scientific">Pelagibacterium lentulum</name>
    <dbReference type="NCBI Taxonomy" id="2029865"/>
    <lineage>
        <taxon>Bacteria</taxon>
        <taxon>Pseudomonadati</taxon>
        <taxon>Pseudomonadota</taxon>
        <taxon>Alphaproteobacteria</taxon>
        <taxon>Hyphomicrobiales</taxon>
        <taxon>Devosiaceae</taxon>
        <taxon>Pelagibacterium</taxon>
    </lineage>
</organism>
<keyword evidence="3" id="KW-1185">Reference proteome</keyword>
<dbReference type="Gene3D" id="3.40.50.1820">
    <property type="entry name" value="alpha/beta hydrolase"/>
    <property type="match status" value="1"/>
</dbReference>
<evidence type="ECO:0008006" key="4">
    <source>
        <dbReference type="Google" id="ProtNLM"/>
    </source>
</evidence>
<accession>A0A916RAL0</accession>
<keyword evidence="1" id="KW-0812">Transmembrane</keyword>
<evidence type="ECO:0000256" key="1">
    <source>
        <dbReference type="SAM" id="Phobius"/>
    </source>
</evidence>
<dbReference type="AlphaFoldDB" id="A0A916RAL0"/>
<sequence>MTFAVDVNATTSRCTQQTLAFFVFPTMLAKVYSAIIIFGGTIMLKSFSTFCIFLSIAIPPLSPVHADDFVDDSCTVLFGNLNSRFVHCEGAQRDFRTVIVAIHGWNGSCRETFGKGEGSLYSVLDDRRFYDWDCYQYDSHAWQIQQSGAGLAKRMSELKKMGYEHAMFITHSAGGIVALEYLTHRLFSYDHSGYARRTDDPVTQMREEPIVFRSIMWVSPINGLEWYASLLADFGSGLSFLPPNQQTLPDLAQDSRYLQQLRTRLNEYADWRDGLAASDRRRADMRLLFLQSMFDGVVRYLDPSKDAWLWDYPFAEVQDVRIVHTDMAMGKPDLLHIGAYLNDYVAVLEAPLVIRMDEVFGNASPTDRSADRQAAVISGVSYFADRNFDRAIIPAVELMVFMLTEDFARGRTVDLQMVELLLDLFAQELSDPEMALKAYGPLINAINAYDYSRTGARDAARSPDFVAKIQELIDLILRSAPEQHRPQIEANALSASLRIANTTLNSDLRDNALQMLAQHTSLVSTDSLVGSGVLGGLVQDFYAKQANLLPASTKNALADILQSAMERGDAATLQAIDLIGSEVNFRGQMQPLWRSLQSEEFTDYLNDFRNREFVFEFDVPDQTEDHLTRLDFEMLMGVGFDGRSTDIATDALRRLQTNTTADGLSGVLLEAQPITTLTDLTAHPGLFKETRQTLGVMYGPVFESLYFDN</sequence>
<name>A0A916RAL0_9HYPH</name>
<evidence type="ECO:0000313" key="3">
    <source>
        <dbReference type="Proteomes" id="UP000596977"/>
    </source>
</evidence>
<dbReference type="SUPFAM" id="SSF53474">
    <property type="entry name" value="alpha/beta-Hydrolases"/>
    <property type="match status" value="1"/>
</dbReference>
<keyword evidence="1" id="KW-1133">Transmembrane helix</keyword>
<dbReference type="EMBL" id="BMKB01000003">
    <property type="protein sequence ID" value="GGA48604.1"/>
    <property type="molecule type" value="Genomic_DNA"/>
</dbReference>
<comment type="caution">
    <text evidence="2">The sequence shown here is derived from an EMBL/GenBank/DDBJ whole genome shotgun (WGS) entry which is preliminary data.</text>
</comment>
<protein>
    <recommendedName>
        <fullName evidence="4">Alpha/beta hydrolase</fullName>
    </recommendedName>
</protein>
<feature type="transmembrane region" description="Helical" evidence="1">
    <location>
        <begin position="31"/>
        <end position="58"/>
    </location>
</feature>
<dbReference type="InterPro" id="IPR029058">
    <property type="entry name" value="AB_hydrolase_fold"/>
</dbReference>
<keyword evidence="1" id="KW-0472">Membrane</keyword>
<gene>
    <name evidence="2" type="ORF">GCM10011499_18000</name>
</gene>
<dbReference type="Proteomes" id="UP000596977">
    <property type="component" value="Unassembled WGS sequence"/>
</dbReference>
<proteinExistence type="predicted"/>
<reference evidence="2 3" key="1">
    <citation type="journal article" date="2014" name="Int. J. Syst. Evol. Microbiol.">
        <title>Complete genome sequence of Corynebacterium casei LMG S-19264T (=DSM 44701T), isolated from a smear-ripened cheese.</title>
        <authorList>
            <consortium name="US DOE Joint Genome Institute (JGI-PGF)"/>
            <person name="Walter F."/>
            <person name="Albersmeier A."/>
            <person name="Kalinowski J."/>
            <person name="Ruckert C."/>
        </authorList>
    </citation>
    <scope>NUCLEOTIDE SEQUENCE [LARGE SCALE GENOMIC DNA]</scope>
    <source>
        <strain evidence="2 3">CGMCC 1.15896</strain>
    </source>
</reference>